<organism evidence="6 7">
    <name type="scientific">Aspergillus lentulus</name>
    <dbReference type="NCBI Taxonomy" id="293939"/>
    <lineage>
        <taxon>Eukaryota</taxon>
        <taxon>Fungi</taxon>
        <taxon>Dikarya</taxon>
        <taxon>Ascomycota</taxon>
        <taxon>Pezizomycotina</taxon>
        <taxon>Eurotiomycetes</taxon>
        <taxon>Eurotiomycetidae</taxon>
        <taxon>Eurotiales</taxon>
        <taxon>Aspergillaceae</taxon>
        <taxon>Aspergillus</taxon>
        <taxon>Aspergillus subgen. Fumigati</taxon>
    </lineage>
</organism>
<evidence type="ECO:0000256" key="3">
    <source>
        <dbReference type="ARBA" id="ARBA00022989"/>
    </source>
</evidence>
<feature type="transmembrane region" description="Helical" evidence="5">
    <location>
        <begin position="201"/>
        <end position="220"/>
    </location>
</feature>
<dbReference type="Pfam" id="PF11951">
    <property type="entry name" value="Fungal_trans_2"/>
    <property type="match status" value="1"/>
</dbReference>
<comment type="caution">
    <text evidence="6">The sequence shown here is derived from an EMBL/GenBank/DDBJ whole genome shotgun (WGS) entry which is preliminary data.</text>
</comment>
<dbReference type="InterPro" id="IPR007568">
    <property type="entry name" value="RTA1"/>
</dbReference>
<dbReference type="Proteomes" id="UP000051487">
    <property type="component" value="Unassembled WGS sequence"/>
</dbReference>
<feature type="transmembrane region" description="Helical" evidence="5">
    <location>
        <begin position="78"/>
        <end position="98"/>
    </location>
</feature>
<reference evidence="6 7" key="1">
    <citation type="submission" date="2015-11" db="EMBL/GenBank/DDBJ databases">
        <title>Aspergillus lentulus strain IFM 54703T.</title>
        <authorList>
            <person name="Kusuya Y."/>
            <person name="Sakai K."/>
            <person name="Kamei K."/>
            <person name="Takahashi H."/>
            <person name="Yaguchi T."/>
        </authorList>
    </citation>
    <scope>NUCLEOTIDE SEQUENCE [LARGE SCALE GENOMIC DNA]</scope>
    <source>
        <strain evidence="6 7">IFM 54703</strain>
    </source>
</reference>
<dbReference type="GO" id="GO:0016020">
    <property type="term" value="C:membrane"/>
    <property type="evidence" value="ECO:0007669"/>
    <property type="project" value="UniProtKB-SubCell"/>
</dbReference>
<keyword evidence="2 5" id="KW-0812">Transmembrane</keyword>
<dbReference type="EMBL" id="BCLY01000008">
    <property type="protein sequence ID" value="GAQ07472.1"/>
    <property type="molecule type" value="Genomic_DNA"/>
</dbReference>
<evidence type="ECO:0000313" key="6">
    <source>
        <dbReference type="EMBL" id="GAQ07472.1"/>
    </source>
</evidence>
<evidence type="ECO:0000256" key="4">
    <source>
        <dbReference type="ARBA" id="ARBA00023136"/>
    </source>
</evidence>
<comment type="subcellular location">
    <subcellularLocation>
        <location evidence="1">Membrane</location>
        <topology evidence="1">Multi-pass membrane protein</topology>
    </subcellularLocation>
</comment>
<evidence type="ECO:0000313" key="7">
    <source>
        <dbReference type="Proteomes" id="UP000051487"/>
    </source>
</evidence>
<evidence type="ECO:0000256" key="2">
    <source>
        <dbReference type="ARBA" id="ARBA00022692"/>
    </source>
</evidence>
<dbReference type="Pfam" id="PF04479">
    <property type="entry name" value="RTA1"/>
    <property type="match status" value="1"/>
</dbReference>
<feature type="transmembrane region" description="Helical" evidence="5">
    <location>
        <begin position="17"/>
        <end position="36"/>
    </location>
</feature>
<name>A0AAN4PIS2_ASPLE</name>
<keyword evidence="4 5" id="KW-0472">Membrane</keyword>
<feature type="transmembrane region" description="Helical" evidence="5">
    <location>
        <begin position="43"/>
        <end position="66"/>
    </location>
</feature>
<feature type="transmembrane region" description="Helical" evidence="5">
    <location>
        <begin position="235"/>
        <end position="255"/>
    </location>
</feature>
<feature type="transmembrane region" description="Helical" evidence="5">
    <location>
        <begin position="155"/>
        <end position="180"/>
    </location>
</feature>
<feature type="transmembrane region" description="Helical" evidence="5">
    <location>
        <begin position="119"/>
        <end position="143"/>
    </location>
</feature>
<evidence type="ECO:0000256" key="1">
    <source>
        <dbReference type="ARBA" id="ARBA00004141"/>
    </source>
</evidence>
<proteinExistence type="predicted"/>
<protein>
    <submittedName>
        <fullName evidence="6">Protein RTM1</fullName>
    </submittedName>
</protein>
<gene>
    <name evidence="6" type="ORF">ALT_4793</name>
</gene>
<dbReference type="PANTHER" id="PTHR31465">
    <property type="entry name" value="PROTEIN RTA1-RELATED"/>
    <property type="match status" value="1"/>
</dbReference>
<dbReference type="InterPro" id="IPR021858">
    <property type="entry name" value="Fun_TF"/>
</dbReference>
<accession>A0AAN4PIS2</accession>
<dbReference type="PANTHER" id="PTHR31465:SF1">
    <property type="entry name" value="PROTEIN RTA1-RELATED"/>
    <property type="match status" value="1"/>
</dbReference>
<keyword evidence="3 5" id="KW-1133">Transmembrane helix</keyword>
<sequence length="467" mass="52502">MATEASSFKLYRYDPSIGAAVVFVLLFVVGSCIHTYQVARTRTWFFVPFVLGGYFEWIGYIGRAISGTQSPNWTVQPYIQQTLLLLIAPTLFAASIYMELGRIVLLTNGDIHCWIRQQWLTKIFLLGDIISFIMQGAGGGIMASGSASALSTGEHIIIGGLVVQLIFFSLFLGTTIKFHIGIQNGPTRKVVHSQPPWERHIYAMYSGSLLIFVRSIFRLIEYGQGNDGYLVTHEAYMYIFDGVLMLLNMGVFAWIHPSLAAGVQSPRELCNSQFPSISHGDTFGSFLERVAEAAYIAQEWSSQDPELMHHFTLHTSKSLARRQQMQDTWQIAFPTLAYSNEFLMHGILALSALHLAHLKPENHSRYITSSRFHISLGLRSFRRILTSPTTDNCCALFAFSSLIMVYVYASPAESAEVDMVDTLESTLHLFKLCRGTLVLRPYINHVRNSSLGPLFRQEFGMQEFDGE</sequence>
<dbReference type="AlphaFoldDB" id="A0AAN4PIS2"/>
<evidence type="ECO:0000256" key="5">
    <source>
        <dbReference type="SAM" id="Phobius"/>
    </source>
</evidence>